<dbReference type="OrthoDB" id="6880011at2759"/>
<reference evidence="3 4" key="1">
    <citation type="submission" date="2016-12" db="EMBL/GenBank/DDBJ databases">
        <title>The genomes of Aspergillus section Nigri reveals drivers in fungal speciation.</title>
        <authorList>
            <consortium name="DOE Joint Genome Institute"/>
            <person name="Vesth T.C."/>
            <person name="Nybo J."/>
            <person name="Theobald S."/>
            <person name="Brandl J."/>
            <person name="Frisvad J.C."/>
            <person name="Nielsen K.F."/>
            <person name="Lyhne E.K."/>
            <person name="Kogle M.E."/>
            <person name="Kuo A."/>
            <person name="Riley R."/>
            <person name="Clum A."/>
            <person name="Nolan M."/>
            <person name="Lipzen A."/>
            <person name="Salamov A."/>
            <person name="Henrissat B."/>
            <person name="Wiebenga A."/>
            <person name="De Vries R.P."/>
            <person name="Grigoriev I.V."/>
            <person name="Mortensen U.H."/>
            <person name="Andersen M.R."/>
            <person name="Baker S.E."/>
        </authorList>
    </citation>
    <scope>NUCLEOTIDE SEQUENCE [LARGE SCALE GENOMIC DNA]</scope>
    <source>
        <strain evidence="3 4">CBS 117.55</strain>
    </source>
</reference>
<dbReference type="RefSeq" id="XP_025399771.1">
    <property type="nucleotide sequence ID" value="XM_025546566.1"/>
</dbReference>
<evidence type="ECO:0000259" key="2">
    <source>
        <dbReference type="Pfam" id="PF00199"/>
    </source>
</evidence>
<dbReference type="VEuPathDB" id="FungiDB:BO70DRAFT_395776"/>
<name>A0A317WE78_9EURO</name>
<evidence type="ECO:0000256" key="1">
    <source>
        <dbReference type="SAM" id="MobiDB-lite"/>
    </source>
</evidence>
<organism evidence="3 4">
    <name type="scientific">Aspergillus heteromorphus CBS 117.55</name>
    <dbReference type="NCBI Taxonomy" id="1448321"/>
    <lineage>
        <taxon>Eukaryota</taxon>
        <taxon>Fungi</taxon>
        <taxon>Dikarya</taxon>
        <taxon>Ascomycota</taxon>
        <taxon>Pezizomycotina</taxon>
        <taxon>Eurotiomycetes</taxon>
        <taxon>Eurotiomycetidae</taxon>
        <taxon>Eurotiales</taxon>
        <taxon>Aspergillaceae</taxon>
        <taxon>Aspergillus</taxon>
        <taxon>Aspergillus subgen. Circumdati</taxon>
    </lineage>
</organism>
<dbReference type="GO" id="GO:0004096">
    <property type="term" value="F:catalase activity"/>
    <property type="evidence" value="ECO:0007669"/>
    <property type="project" value="InterPro"/>
</dbReference>
<gene>
    <name evidence="3" type="ORF">BO70DRAFT_395776</name>
</gene>
<evidence type="ECO:0000313" key="4">
    <source>
        <dbReference type="Proteomes" id="UP000247233"/>
    </source>
</evidence>
<comment type="caution">
    <text evidence="3">The sequence shown here is derived from an EMBL/GenBank/DDBJ whole genome shotgun (WGS) entry which is preliminary data.</text>
</comment>
<protein>
    <recommendedName>
        <fullName evidence="2">Catalase core domain-containing protein</fullName>
    </recommendedName>
</protein>
<feature type="domain" description="Catalase core" evidence="2">
    <location>
        <begin position="58"/>
        <end position="82"/>
    </location>
</feature>
<dbReference type="EMBL" id="MSFL01000010">
    <property type="protein sequence ID" value="PWY83328.1"/>
    <property type="molecule type" value="Genomic_DNA"/>
</dbReference>
<dbReference type="Pfam" id="PF00199">
    <property type="entry name" value="Catalase"/>
    <property type="match status" value="1"/>
</dbReference>
<evidence type="ECO:0000313" key="3">
    <source>
        <dbReference type="EMBL" id="PWY83328.1"/>
    </source>
</evidence>
<accession>A0A317WE78</accession>
<dbReference type="SUPFAM" id="SSF56634">
    <property type="entry name" value="Heme-dependent catalase-like"/>
    <property type="match status" value="1"/>
</dbReference>
<dbReference type="GeneID" id="37068803"/>
<feature type="region of interest" description="Disordered" evidence="1">
    <location>
        <begin position="1"/>
        <end position="32"/>
    </location>
</feature>
<dbReference type="InterPro" id="IPR020835">
    <property type="entry name" value="Catalase_sf"/>
</dbReference>
<dbReference type="AlphaFoldDB" id="A0A317WE78"/>
<dbReference type="GO" id="GO:0020037">
    <property type="term" value="F:heme binding"/>
    <property type="evidence" value="ECO:0007669"/>
    <property type="project" value="InterPro"/>
</dbReference>
<dbReference type="Proteomes" id="UP000247233">
    <property type="component" value="Unassembled WGS sequence"/>
</dbReference>
<dbReference type="Gene3D" id="1.10.10.1060">
    <property type="entry name" value="Catalase HPII, helical domain"/>
    <property type="match status" value="1"/>
</dbReference>
<keyword evidence="4" id="KW-1185">Reference proteome</keyword>
<dbReference type="InterPro" id="IPR011614">
    <property type="entry name" value="Catalase_core"/>
</dbReference>
<proteinExistence type="predicted"/>
<sequence length="84" mass="9501">MDRSLDPFPGPPTGDSDRRHIPGAPCQTPTDSYIGTGKYTSGWISYSSRGLESLCPLQPVFFVRDPIKFPSLNRSHKRHQREKK</sequence>